<keyword evidence="5" id="KW-0862">Zinc</keyword>
<evidence type="ECO:0000256" key="2">
    <source>
        <dbReference type="ARBA" id="ARBA00022723"/>
    </source>
</evidence>
<evidence type="ECO:0000256" key="4">
    <source>
        <dbReference type="ARBA" id="ARBA00022771"/>
    </source>
</evidence>
<dbReference type="Proteomes" id="UP000735302">
    <property type="component" value="Unassembled WGS sequence"/>
</dbReference>
<feature type="compositionally biased region" description="Acidic residues" evidence="8">
    <location>
        <begin position="386"/>
        <end position="400"/>
    </location>
</feature>
<evidence type="ECO:0000256" key="3">
    <source>
        <dbReference type="ARBA" id="ARBA00022737"/>
    </source>
</evidence>
<dbReference type="InterPro" id="IPR050688">
    <property type="entry name" value="Zinc_finger/UBP_domain"/>
</dbReference>
<keyword evidence="4 7" id="KW-0863">Zinc-finger</keyword>
<gene>
    <name evidence="10" type="ORF">PoB_004030700</name>
</gene>
<evidence type="ECO:0000313" key="10">
    <source>
        <dbReference type="EMBL" id="GFO13802.1"/>
    </source>
</evidence>
<dbReference type="Pfam" id="PF00096">
    <property type="entry name" value="zf-C2H2"/>
    <property type="match status" value="1"/>
</dbReference>
<comment type="subcellular location">
    <subcellularLocation>
        <location evidence="1">Nucleus</location>
    </subcellularLocation>
</comment>
<reference evidence="10 11" key="1">
    <citation type="journal article" date="2021" name="Elife">
        <title>Chloroplast acquisition without the gene transfer in kleptoplastic sea slugs, Plakobranchus ocellatus.</title>
        <authorList>
            <person name="Maeda T."/>
            <person name="Takahashi S."/>
            <person name="Yoshida T."/>
            <person name="Shimamura S."/>
            <person name="Takaki Y."/>
            <person name="Nagai Y."/>
            <person name="Toyoda A."/>
            <person name="Suzuki Y."/>
            <person name="Arimoto A."/>
            <person name="Ishii H."/>
            <person name="Satoh N."/>
            <person name="Nishiyama T."/>
            <person name="Hasebe M."/>
            <person name="Maruyama T."/>
            <person name="Minagawa J."/>
            <person name="Obokata J."/>
            <person name="Shigenobu S."/>
        </authorList>
    </citation>
    <scope>NUCLEOTIDE SEQUENCE [LARGE SCALE GENOMIC DNA]</scope>
</reference>
<feature type="region of interest" description="Disordered" evidence="8">
    <location>
        <begin position="501"/>
        <end position="524"/>
    </location>
</feature>
<dbReference type="AlphaFoldDB" id="A0AAV4B3U3"/>
<evidence type="ECO:0000256" key="1">
    <source>
        <dbReference type="ARBA" id="ARBA00004123"/>
    </source>
</evidence>
<evidence type="ECO:0000256" key="8">
    <source>
        <dbReference type="SAM" id="MobiDB-lite"/>
    </source>
</evidence>
<accession>A0AAV4B3U3</accession>
<sequence>MDVERTTSTNTSATTEANESEFEDTENEINAGVTAMESRGDEHYIYQNESNNGLPVLYENTGALLAAPASDAGTGDTCAEGNGENEIMSEETRQTITLNLDAATQYLLQQHGITTQTIEMEDGTYQLFDQPVIQVQREDGTLEAQTLHVEVLQALQGELVQQLQPTLDVGYPLAGPVDGEEATEAQPKIEENAIAKEAFGGDYGSKGDDKEESQDSTSQPNESNDVLKDLKEEIVHCASQQSEKVHEQISKSTTTNKTEDNSKKEPSREEADFTNPIPLSNQAVITVKGKKCVLSYDAKTQQVCAYPIKSKTGKPRGRPRLTEAEKVAARQRKIQQQMEAAARVSSISTPSEQSSAAETLLELSNTGLGGIRRSGRARKKTKVLDDFEELEDSEGEEGPAFEDNHEKDPDISIDLPEVKRRRLLIAGKEALPAHGTRTVAGPPVPAVKRGRGRPRRYPPPGHQNAPKSIPAVMLPSADGQTFVMAPIQELQNLRRQLPHLVPKPPEQGTEVIPTSTAQGDGSDSQNLVLECSDADSLPLDAAGVLDSSNIIPQALQGDNIPLIGDTVDSSDQGNGLDTSPASLLNLITHTSAEADKNKSDMSDSQQQPTVIQIPDNILASLGFKKDPVKIGLKASERELEKLKCPKCDFQGYYAQQYRNHIASHGDDIQKCKCCSFLSLDTEELLQHFKENHPRCICPECGYMAEHAYIIKRHMMRHDIKSCTCNICGKVYKDMYILKMHIKMVHMPAEVLFECDVCSKKFTRKAHLKRHMRIHEPEKPFKCSLCDYRLHYKGKVEQNMHTQGENNEVRGGKEEGVAAERQSTYGEYDLGPKSQNGGNMDDEWEG</sequence>
<evidence type="ECO:0000256" key="5">
    <source>
        <dbReference type="ARBA" id="ARBA00022833"/>
    </source>
</evidence>
<feature type="region of interest" description="Disordered" evidence="8">
    <location>
        <begin position="1"/>
        <end position="26"/>
    </location>
</feature>
<keyword evidence="6" id="KW-0539">Nucleus</keyword>
<evidence type="ECO:0000313" key="11">
    <source>
        <dbReference type="Proteomes" id="UP000735302"/>
    </source>
</evidence>
<dbReference type="Gene3D" id="3.30.160.60">
    <property type="entry name" value="Classic Zinc Finger"/>
    <property type="match status" value="2"/>
</dbReference>
<evidence type="ECO:0000256" key="6">
    <source>
        <dbReference type="ARBA" id="ARBA00023242"/>
    </source>
</evidence>
<dbReference type="SMART" id="SM00355">
    <property type="entry name" value="ZnF_C2H2"/>
    <property type="match status" value="5"/>
</dbReference>
<proteinExistence type="predicted"/>
<dbReference type="InterPro" id="IPR036236">
    <property type="entry name" value="Znf_C2H2_sf"/>
</dbReference>
<feature type="compositionally biased region" description="Polar residues" evidence="8">
    <location>
        <begin position="512"/>
        <end position="524"/>
    </location>
</feature>
<feature type="region of interest" description="Disordered" evidence="8">
    <location>
        <begin position="239"/>
        <end position="276"/>
    </location>
</feature>
<feature type="region of interest" description="Disordered" evidence="8">
    <location>
        <begin position="368"/>
        <end position="411"/>
    </location>
</feature>
<keyword evidence="3" id="KW-0677">Repeat</keyword>
<feature type="domain" description="C2H2-type" evidence="9">
    <location>
        <begin position="752"/>
        <end position="779"/>
    </location>
</feature>
<dbReference type="FunFam" id="3.30.160.60:FF:001498">
    <property type="entry name" value="Zinc finger protein 404"/>
    <property type="match status" value="1"/>
</dbReference>
<dbReference type="SUPFAM" id="SSF57667">
    <property type="entry name" value="beta-beta-alpha zinc fingers"/>
    <property type="match status" value="2"/>
</dbReference>
<organism evidence="10 11">
    <name type="scientific">Plakobranchus ocellatus</name>
    <dbReference type="NCBI Taxonomy" id="259542"/>
    <lineage>
        <taxon>Eukaryota</taxon>
        <taxon>Metazoa</taxon>
        <taxon>Spiralia</taxon>
        <taxon>Lophotrochozoa</taxon>
        <taxon>Mollusca</taxon>
        <taxon>Gastropoda</taxon>
        <taxon>Heterobranchia</taxon>
        <taxon>Euthyneura</taxon>
        <taxon>Panpulmonata</taxon>
        <taxon>Sacoglossa</taxon>
        <taxon>Placobranchoidea</taxon>
        <taxon>Plakobranchidae</taxon>
        <taxon>Plakobranchus</taxon>
    </lineage>
</organism>
<feature type="compositionally biased region" description="Basic and acidic residues" evidence="8">
    <location>
        <begin position="257"/>
        <end position="271"/>
    </location>
</feature>
<dbReference type="GO" id="GO:0008270">
    <property type="term" value="F:zinc ion binding"/>
    <property type="evidence" value="ECO:0007669"/>
    <property type="project" value="UniProtKB-KW"/>
</dbReference>
<dbReference type="PROSITE" id="PS50157">
    <property type="entry name" value="ZINC_FINGER_C2H2_2"/>
    <property type="match status" value="2"/>
</dbReference>
<dbReference type="PANTHER" id="PTHR24403:SF67">
    <property type="entry name" value="FI01116P-RELATED"/>
    <property type="match status" value="1"/>
</dbReference>
<dbReference type="GO" id="GO:0005634">
    <property type="term" value="C:nucleus"/>
    <property type="evidence" value="ECO:0007669"/>
    <property type="project" value="UniProtKB-SubCell"/>
</dbReference>
<protein>
    <submittedName>
        <fullName evidence="10">Zinc finger y-chromosomal protein 1</fullName>
    </submittedName>
</protein>
<feature type="domain" description="C2H2-type" evidence="9">
    <location>
        <begin position="722"/>
        <end position="745"/>
    </location>
</feature>
<feature type="region of interest" description="Disordered" evidence="8">
    <location>
        <begin position="197"/>
        <end position="224"/>
    </location>
</feature>
<dbReference type="PROSITE" id="PS00028">
    <property type="entry name" value="ZINC_FINGER_C2H2_1"/>
    <property type="match status" value="1"/>
</dbReference>
<dbReference type="PANTHER" id="PTHR24403">
    <property type="entry name" value="ZINC FINGER PROTEIN"/>
    <property type="match status" value="1"/>
</dbReference>
<keyword evidence="11" id="KW-1185">Reference proteome</keyword>
<dbReference type="EMBL" id="BLXT01004508">
    <property type="protein sequence ID" value="GFO13802.1"/>
    <property type="molecule type" value="Genomic_DNA"/>
</dbReference>
<feature type="compositionally biased region" description="Basic and acidic residues" evidence="8">
    <location>
        <begin position="806"/>
        <end position="817"/>
    </location>
</feature>
<dbReference type="InterPro" id="IPR013087">
    <property type="entry name" value="Znf_C2H2_type"/>
</dbReference>
<feature type="region of interest" description="Disordered" evidence="8">
    <location>
        <begin position="434"/>
        <end position="469"/>
    </location>
</feature>
<keyword evidence="2" id="KW-0479">Metal-binding</keyword>
<feature type="compositionally biased region" description="Polar residues" evidence="8">
    <location>
        <begin position="215"/>
        <end position="224"/>
    </location>
</feature>
<name>A0AAV4B3U3_9GAST</name>
<evidence type="ECO:0000259" key="9">
    <source>
        <dbReference type="PROSITE" id="PS50157"/>
    </source>
</evidence>
<dbReference type="GO" id="GO:0045944">
    <property type="term" value="P:positive regulation of transcription by RNA polymerase II"/>
    <property type="evidence" value="ECO:0007669"/>
    <property type="project" value="TreeGrafter"/>
</dbReference>
<feature type="region of interest" description="Disordered" evidence="8">
    <location>
        <begin position="798"/>
        <end position="845"/>
    </location>
</feature>
<comment type="caution">
    <text evidence="10">The sequence shown here is derived from an EMBL/GenBank/DDBJ whole genome shotgun (WGS) entry which is preliminary data.</text>
</comment>
<feature type="compositionally biased region" description="Low complexity" evidence="8">
    <location>
        <begin position="1"/>
        <end position="17"/>
    </location>
</feature>
<evidence type="ECO:0000256" key="7">
    <source>
        <dbReference type="PROSITE-ProRule" id="PRU00042"/>
    </source>
</evidence>